<name>A0ABZ1US16_9BURK</name>
<proteinExistence type="predicted"/>
<feature type="compositionally biased region" description="Low complexity" evidence="3">
    <location>
        <begin position="78"/>
        <end position="87"/>
    </location>
</feature>
<gene>
    <name evidence="5" type="ORF">E7V67_010345</name>
</gene>
<protein>
    <submittedName>
        <fullName evidence="5">Glycine zipper 2TM domain-containing protein</fullName>
    </submittedName>
</protein>
<comment type="subcellular location">
    <subcellularLocation>
        <location evidence="1">Membrane</location>
    </subcellularLocation>
</comment>
<evidence type="ECO:0000256" key="2">
    <source>
        <dbReference type="ARBA" id="ARBA00023136"/>
    </source>
</evidence>
<feature type="compositionally biased region" description="Basic and acidic residues" evidence="3">
    <location>
        <begin position="107"/>
        <end position="119"/>
    </location>
</feature>
<sequence>MEKVATANRIHPLFAAAAVSVIALSGTGIAALTGVLPTSKAEPAAYTMPVNQQQEQQALAARQALAAQPLAPAPLTAQQLGPQQPAFGPQPAPAVPQPAVQASPERVAARDSDYREPAPRKHVHKEPTRSYAQRHPQPAPAPAPVAQPSQPNYLAIGTGAVVGGLLGNQVGDGNGKKLATLAGIIGGGYVGNEIANRNK</sequence>
<evidence type="ECO:0000313" key="5">
    <source>
        <dbReference type="EMBL" id="WUR15473.1"/>
    </source>
</evidence>
<dbReference type="Pfam" id="PF05433">
    <property type="entry name" value="Rick_17kDa_Anti"/>
    <property type="match status" value="1"/>
</dbReference>
<keyword evidence="6" id="KW-1185">Reference proteome</keyword>
<evidence type="ECO:0000313" key="6">
    <source>
        <dbReference type="Proteomes" id="UP000321323"/>
    </source>
</evidence>
<evidence type="ECO:0000259" key="4">
    <source>
        <dbReference type="Pfam" id="PF05433"/>
    </source>
</evidence>
<dbReference type="PANTHER" id="PTHR35603">
    <property type="match status" value="1"/>
</dbReference>
<dbReference type="InterPro" id="IPR008816">
    <property type="entry name" value="Gly_zipper_2TM_dom"/>
</dbReference>
<evidence type="ECO:0000256" key="3">
    <source>
        <dbReference type="SAM" id="MobiDB-lite"/>
    </source>
</evidence>
<evidence type="ECO:0000256" key="1">
    <source>
        <dbReference type="ARBA" id="ARBA00004370"/>
    </source>
</evidence>
<dbReference type="Proteomes" id="UP000321323">
    <property type="component" value="Chromosome"/>
</dbReference>
<reference evidence="5 6" key="1">
    <citation type="journal article" date="2019" name="Int. J. Syst. Evol. Microbiol.">
        <title>The Draft Whole-Genome Sequence of the Antibiotic Producer Empedobacter haloabium ATCC 31962 Provides Indications for Its Taxonomic Reclassification.</title>
        <authorList>
            <person name="Miess H."/>
            <person name="Arlt P."/>
            <person name="Apel A.K."/>
            <person name="Weber T."/>
            <person name="Nieselt K."/>
            <person name="Hanssen F."/>
            <person name="Czemmel S."/>
            <person name="Nahnsen S."/>
            <person name="Gross H."/>
        </authorList>
    </citation>
    <scope>NUCLEOTIDE SEQUENCE [LARGE SCALE GENOMIC DNA]</scope>
    <source>
        <strain evidence="5 6">ATCC 31962</strain>
    </source>
</reference>
<dbReference type="PANTHER" id="PTHR35603:SF2">
    <property type="entry name" value="OUTER MEMBRANE LIPOPROTEIN"/>
    <property type="match status" value="1"/>
</dbReference>
<organism evidence="5 6">
    <name type="scientific">[Empedobacter] haloabium</name>
    <dbReference type="NCBI Taxonomy" id="592317"/>
    <lineage>
        <taxon>Bacteria</taxon>
        <taxon>Pseudomonadati</taxon>
        <taxon>Pseudomonadota</taxon>
        <taxon>Betaproteobacteria</taxon>
        <taxon>Burkholderiales</taxon>
        <taxon>Oxalobacteraceae</taxon>
        <taxon>Telluria group</taxon>
        <taxon>Telluria group incertae sedis</taxon>
    </lineage>
</organism>
<feature type="region of interest" description="Disordered" evidence="3">
    <location>
        <begin position="78"/>
        <end position="150"/>
    </location>
</feature>
<feature type="domain" description="Glycine zipper 2TM" evidence="4">
    <location>
        <begin position="159"/>
        <end position="194"/>
    </location>
</feature>
<keyword evidence="2" id="KW-0472">Membrane</keyword>
<accession>A0ABZ1US16</accession>
<dbReference type="InterPro" id="IPR051407">
    <property type="entry name" value="Bact_OM_lipoprot/Surf_antigen"/>
</dbReference>
<dbReference type="EMBL" id="CP136508">
    <property type="protein sequence ID" value="WUR15473.1"/>
    <property type="molecule type" value="Genomic_DNA"/>
</dbReference>